<dbReference type="PANTHER" id="PTHR33989:SF8">
    <property type="entry name" value="PERMEASE IIC COMPONENT"/>
    <property type="match status" value="1"/>
</dbReference>
<feature type="domain" description="PTS EIIC type-3" evidence="11">
    <location>
        <begin position="8"/>
        <end position="430"/>
    </location>
</feature>
<dbReference type="Pfam" id="PF02378">
    <property type="entry name" value="PTS_EIIC"/>
    <property type="match status" value="1"/>
</dbReference>
<feature type="transmembrane region" description="Helical" evidence="10">
    <location>
        <begin position="412"/>
        <end position="434"/>
    </location>
</feature>
<keyword evidence="2 9" id="KW-0813">Transport</keyword>
<evidence type="ECO:0000313" key="13">
    <source>
        <dbReference type="Proteomes" id="UP000215185"/>
    </source>
</evidence>
<keyword evidence="5" id="KW-0598">Phosphotransferase system</keyword>
<feature type="transmembrane region" description="Helical" evidence="10">
    <location>
        <begin position="194"/>
        <end position="217"/>
    </location>
</feature>
<dbReference type="EMBL" id="LT906439">
    <property type="protein sequence ID" value="SNU89061.1"/>
    <property type="molecule type" value="Genomic_DNA"/>
</dbReference>
<dbReference type="KEGG" id="smen:SAMEA4412692_1332"/>
<evidence type="ECO:0000256" key="8">
    <source>
        <dbReference type="ARBA" id="ARBA00023136"/>
    </source>
</evidence>
<evidence type="ECO:0000256" key="7">
    <source>
        <dbReference type="ARBA" id="ARBA00022989"/>
    </source>
</evidence>
<dbReference type="InterPro" id="IPR003352">
    <property type="entry name" value="PTS_EIIC"/>
</dbReference>
<dbReference type="PROSITE" id="PS51105">
    <property type="entry name" value="PTS_EIIC_TYPE_3"/>
    <property type="match status" value="1"/>
</dbReference>
<protein>
    <recommendedName>
        <fullName evidence="9">Permease IIC component</fullName>
    </recommendedName>
</protein>
<proteinExistence type="predicted"/>
<evidence type="ECO:0000256" key="3">
    <source>
        <dbReference type="ARBA" id="ARBA00022475"/>
    </source>
</evidence>
<feature type="transmembrane region" description="Helical" evidence="10">
    <location>
        <begin position="100"/>
        <end position="119"/>
    </location>
</feature>
<name>A0A239SUA0_9STRE</name>
<feature type="transmembrane region" description="Helical" evidence="10">
    <location>
        <begin position="150"/>
        <end position="173"/>
    </location>
</feature>
<dbReference type="AlphaFoldDB" id="A0A239SUA0"/>
<dbReference type="PANTHER" id="PTHR33989">
    <property type="match status" value="1"/>
</dbReference>
<gene>
    <name evidence="12" type="primary">gmuC_2</name>
    <name evidence="12" type="ORF">SAMEA4412692_01332</name>
</gene>
<evidence type="ECO:0000256" key="1">
    <source>
        <dbReference type="ARBA" id="ARBA00004651"/>
    </source>
</evidence>
<comment type="subcellular location">
    <subcellularLocation>
        <location evidence="1">Cell membrane</location>
        <topology evidence="1">Multi-pass membrane protein</topology>
    </subcellularLocation>
</comment>
<evidence type="ECO:0000256" key="4">
    <source>
        <dbReference type="ARBA" id="ARBA00022597"/>
    </source>
</evidence>
<evidence type="ECO:0000256" key="10">
    <source>
        <dbReference type="SAM" id="Phobius"/>
    </source>
</evidence>
<evidence type="ECO:0000259" key="11">
    <source>
        <dbReference type="PROSITE" id="PS51105"/>
    </source>
</evidence>
<sequence length="444" mass="48300">MEKIENFLNEFIGPVATYMNDSLFFSSLSEAFMRLTPITLGGALVLLIGNFPIPAWISFLSDIGITAHITAAQNATMNALALFVTFNFAYIYVKKANYEALSAGLLAVAGFLILMPQNYQLFDMAVVPESFPSQVVVNEVNTLTAFGTNYTGATGIIVAILVGWLIGLLYVFLNKKNIVIKLPASVPPNVSESLRPSILSGIILVGFVLIRIVFTFAPVLSEFGNIFAFIGGLVQAPLQGILSNPFSLIIISTITNVFWFFGIHPNMVYGVIMPMMLANGIENQNAFLSGTALPFLTFAVVGFTLGNGFGGQGTTLGLVASMSCAQSQRYKQLFKLAVVPSLFNINEPLVFGMPIMMNPIFFIPMLISPLFIGGGAYLLIKLLNFTEFNPMISLPWTTTGIVTALLQGGWKLLLIALFVIIISTIIWYPFFAIADKKALEEEKA</sequence>
<feature type="transmembrane region" description="Helical" evidence="10">
    <location>
        <begin position="361"/>
        <end position="380"/>
    </location>
</feature>
<organism evidence="12 13">
    <name type="scientific">Streptococcus merionis</name>
    <dbReference type="NCBI Taxonomy" id="400065"/>
    <lineage>
        <taxon>Bacteria</taxon>
        <taxon>Bacillati</taxon>
        <taxon>Bacillota</taxon>
        <taxon>Bacilli</taxon>
        <taxon>Lactobacillales</taxon>
        <taxon>Streptococcaceae</taxon>
        <taxon>Streptococcus</taxon>
    </lineage>
</organism>
<evidence type="ECO:0000256" key="2">
    <source>
        <dbReference type="ARBA" id="ARBA00022448"/>
    </source>
</evidence>
<accession>A0A239SUA0</accession>
<feature type="transmembrane region" description="Helical" evidence="10">
    <location>
        <begin position="38"/>
        <end position="59"/>
    </location>
</feature>
<dbReference type="eggNOG" id="COG1455">
    <property type="taxonomic scope" value="Bacteria"/>
</dbReference>
<dbReference type="Proteomes" id="UP000215185">
    <property type="component" value="Chromosome 1"/>
</dbReference>
<dbReference type="InterPro" id="IPR051088">
    <property type="entry name" value="PTS_Sugar-EIIC/EIIB"/>
</dbReference>
<dbReference type="GO" id="GO:0008982">
    <property type="term" value="F:protein-N(PI)-phosphohistidine-sugar phosphotransferase activity"/>
    <property type="evidence" value="ECO:0007669"/>
    <property type="project" value="UniProtKB-UniRule"/>
</dbReference>
<evidence type="ECO:0000313" key="12">
    <source>
        <dbReference type="EMBL" id="SNU89061.1"/>
    </source>
</evidence>
<keyword evidence="4 9" id="KW-0762">Sugar transport</keyword>
<dbReference type="InterPro" id="IPR004796">
    <property type="entry name" value="PTS_IIC_cello"/>
</dbReference>
<evidence type="ECO:0000256" key="9">
    <source>
        <dbReference type="PIRNR" id="PIRNR006351"/>
    </source>
</evidence>
<keyword evidence="8 9" id="KW-0472">Membrane</keyword>
<keyword evidence="3 9" id="KW-1003">Cell membrane</keyword>
<dbReference type="PIRSF" id="PIRSF006351">
    <property type="entry name" value="PTS_EIIC-Cellobiose"/>
    <property type="match status" value="1"/>
</dbReference>
<evidence type="ECO:0000256" key="5">
    <source>
        <dbReference type="ARBA" id="ARBA00022683"/>
    </source>
</evidence>
<dbReference type="STRING" id="1123308.GCA_000380085_00696"/>
<dbReference type="NCBIfam" id="TIGR00410">
    <property type="entry name" value="lacE"/>
    <property type="match status" value="1"/>
</dbReference>
<dbReference type="InterPro" id="IPR004501">
    <property type="entry name" value="PTS_EIIC_3"/>
</dbReference>
<feature type="transmembrane region" description="Helical" evidence="10">
    <location>
        <begin position="71"/>
        <end position="93"/>
    </location>
</feature>
<comment type="function">
    <text evidence="9">The phosphoenolpyruvate-dependent sugar phosphotransferase system (PTS), a major carbohydrate active -transport system, catalyzes the phosphorylation of incoming sugar substrates concomitant with their translocation across the cell membrane.</text>
</comment>
<keyword evidence="7 10" id="KW-1133">Transmembrane helix</keyword>
<feature type="transmembrane region" description="Helical" evidence="10">
    <location>
        <begin position="249"/>
        <end position="272"/>
    </location>
</feature>
<keyword evidence="13" id="KW-1185">Reference proteome</keyword>
<dbReference type="GO" id="GO:1901264">
    <property type="term" value="P:carbohydrate derivative transport"/>
    <property type="evidence" value="ECO:0007669"/>
    <property type="project" value="TreeGrafter"/>
</dbReference>
<dbReference type="OrthoDB" id="1550290at2"/>
<evidence type="ECO:0000256" key="6">
    <source>
        <dbReference type="ARBA" id="ARBA00022692"/>
    </source>
</evidence>
<keyword evidence="6 10" id="KW-0812">Transmembrane</keyword>
<feature type="transmembrane region" description="Helical" evidence="10">
    <location>
        <begin position="292"/>
        <end position="321"/>
    </location>
</feature>
<dbReference type="GO" id="GO:0005886">
    <property type="term" value="C:plasma membrane"/>
    <property type="evidence" value="ECO:0007669"/>
    <property type="project" value="UniProtKB-SubCell"/>
</dbReference>
<dbReference type="GO" id="GO:0009401">
    <property type="term" value="P:phosphoenolpyruvate-dependent sugar phosphotransferase system"/>
    <property type="evidence" value="ECO:0007669"/>
    <property type="project" value="UniProtKB-KW"/>
</dbReference>
<reference evidence="12 13" key="1">
    <citation type="submission" date="2017-06" db="EMBL/GenBank/DDBJ databases">
        <authorList>
            <consortium name="Pathogen Informatics"/>
        </authorList>
    </citation>
    <scope>NUCLEOTIDE SEQUENCE [LARGE SCALE GENOMIC DNA]</scope>
    <source>
        <strain evidence="12 13">NCTC13788</strain>
    </source>
</reference>